<name>A0A7J5TW79_9BACT</name>
<protein>
    <submittedName>
        <fullName evidence="9">Tyrosine-type recombinase/integrase</fullName>
    </submittedName>
</protein>
<dbReference type="GO" id="GO:0015074">
    <property type="term" value="P:DNA integration"/>
    <property type="evidence" value="ECO:0007669"/>
    <property type="project" value="UniProtKB-KW"/>
</dbReference>
<dbReference type="AlphaFoldDB" id="A0A7J5TW79"/>
<dbReference type="PANTHER" id="PTHR30349:SF64">
    <property type="entry name" value="PROPHAGE INTEGRASE INTD-RELATED"/>
    <property type="match status" value="1"/>
</dbReference>
<keyword evidence="4" id="KW-0233">DNA recombination</keyword>
<dbReference type="InterPro" id="IPR004107">
    <property type="entry name" value="Integrase_SAM-like_N"/>
</dbReference>
<keyword evidence="10" id="KW-1185">Reference proteome</keyword>
<dbReference type="InterPro" id="IPR010998">
    <property type="entry name" value="Integrase_recombinase_N"/>
</dbReference>
<dbReference type="PROSITE" id="PS51900">
    <property type="entry name" value="CB"/>
    <property type="match status" value="1"/>
</dbReference>
<evidence type="ECO:0000256" key="5">
    <source>
        <dbReference type="PROSITE-ProRule" id="PRU01248"/>
    </source>
</evidence>
<dbReference type="InterPro" id="IPR013762">
    <property type="entry name" value="Integrase-like_cat_sf"/>
</dbReference>
<feature type="domain" description="Core-binding (CB)" evidence="8">
    <location>
        <begin position="76"/>
        <end position="159"/>
    </location>
</feature>
<gene>
    <name evidence="9" type="ORF">F5984_20115</name>
</gene>
<dbReference type="GO" id="GO:0003677">
    <property type="term" value="F:DNA binding"/>
    <property type="evidence" value="ECO:0007669"/>
    <property type="project" value="UniProtKB-UniRule"/>
</dbReference>
<dbReference type="InterPro" id="IPR044068">
    <property type="entry name" value="CB"/>
</dbReference>
<dbReference type="InterPro" id="IPR002104">
    <property type="entry name" value="Integrase_catalytic"/>
</dbReference>
<evidence type="ECO:0000256" key="3">
    <source>
        <dbReference type="ARBA" id="ARBA00023125"/>
    </source>
</evidence>
<evidence type="ECO:0000256" key="1">
    <source>
        <dbReference type="ARBA" id="ARBA00008857"/>
    </source>
</evidence>
<dbReference type="SUPFAM" id="SSF56349">
    <property type="entry name" value="DNA breaking-rejoining enzymes"/>
    <property type="match status" value="1"/>
</dbReference>
<dbReference type="PROSITE" id="PS51898">
    <property type="entry name" value="TYR_RECOMBINASE"/>
    <property type="match status" value="1"/>
</dbReference>
<evidence type="ECO:0000256" key="2">
    <source>
        <dbReference type="ARBA" id="ARBA00022908"/>
    </source>
</evidence>
<dbReference type="Gene3D" id="1.10.150.130">
    <property type="match status" value="1"/>
</dbReference>
<feature type="domain" description="Tyr recombinase" evidence="7">
    <location>
        <begin position="176"/>
        <end position="349"/>
    </location>
</feature>
<evidence type="ECO:0000313" key="10">
    <source>
        <dbReference type="Proteomes" id="UP000488299"/>
    </source>
</evidence>
<dbReference type="Gene3D" id="1.10.443.10">
    <property type="entry name" value="Intergrase catalytic core"/>
    <property type="match status" value="1"/>
</dbReference>
<dbReference type="Pfam" id="PF00589">
    <property type="entry name" value="Phage_integrase"/>
    <property type="match status" value="1"/>
</dbReference>
<dbReference type="Proteomes" id="UP000488299">
    <property type="component" value="Unassembled WGS sequence"/>
</dbReference>
<comment type="caution">
    <text evidence="9">The sequence shown here is derived from an EMBL/GenBank/DDBJ whole genome shotgun (WGS) entry which is preliminary data.</text>
</comment>
<evidence type="ECO:0000313" key="9">
    <source>
        <dbReference type="EMBL" id="KAB7728193.1"/>
    </source>
</evidence>
<dbReference type="Pfam" id="PF13495">
    <property type="entry name" value="Phage_int_SAM_4"/>
    <property type="match status" value="1"/>
</dbReference>
<evidence type="ECO:0000256" key="6">
    <source>
        <dbReference type="SAM" id="MobiDB-lite"/>
    </source>
</evidence>
<dbReference type="InterPro" id="IPR050090">
    <property type="entry name" value="Tyrosine_recombinase_XerCD"/>
</dbReference>
<evidence type="ECO:0000259" key="7">
    <source>
        <dbReference type="PROSITE" id="PS51898"/>
    </source>
</evidence>
<reference evidence="9 10" key="1">
    <citation type="submission" date="2019-10" db="EMBL/GenBank/DDBJ databases">
        <title>Rudanella paleaurantiibacter sp. nov., isolated from sludge.</title>
        <authorList>
            <person name="Xu S.Q."/>
        </authorList>
    </citation>
    <scope>NUCLEOTIDE SEQUENCE [LARGE SCALE GENOMIC DNA]</scope>
    <source>
        <strain evidence="9 10">HX-22-17</strain>
    </source>
</reference>
<dbReference type="PANTHER" id="PTHR30349">
    <property type="entry name" value="PHAGE INTEGRASE-RELATED"/>
    <property type="match status" value="1"/>
</dbReference>
<proteinExistence type="inferred from homology"/>
<dbReference type="InterPro" id="IPR011010">
    <property type="entry name" value="DNA_brk_join_enz"/>
</dbReference>
<keyword evidence="2" id="KW-0229">DNA integration</keyword>
<evidence type="ECO:0000259" key="8">
    <source>
        <dbReference type="PROSITE" id="PS51900"/>
    </source>
</evidence>
<sequence length="354" mass="40801">MPNTRESVVKIGQLFGREYCRFDEAVVRLYKPTATATEVEQATNPAWPPLPKRPTGVRPSGSHRLPFRYRPPVNEYDHHPVIRAVCDALRIGNYSYKTLKNYKQALIALIRYADPKPVDELTKADFLKYLLFLVNKKRLQAATINVHINSWKFYQEKVLQRDKELYDVPYPRQAQKLPTVYSVEEVKAIFRATTSLKYRTLFRVVYGTGLRLSEVANLKLTDLDRARRLLTVRAGKGKKDRIVMLSAKLEDYLNEYLTQYHPRTFLFEDAERSEPLANRTIQQVYSDVVRYAGIAKRGGIHSLRHSFATHLLEGGTDIRTIQALLGHESILTTMRYTHVTADRIGSLKSPLDHL</sequence>
<evidence type="ECO:0000256" key="4">
    <source>
        <dbReference type="ARBA" id="ARBA00023172"/>
    </source>
</evidence>
<feature type="region of interest" description="Disordered" evidence="6">
    <location>
        <begin position="40"/>
        <end position="64"/>
    </location>
</feature>
<comment type="similarity">
    <text evidence="1">Belongs to the 'phage' integrase family.</text>
</comment>
<dbReference type="EMBL" id="WELI01000009">
    <property type="protein sequence ID" value="KAB7728193.1"/>
    <property type="molecule type" value="Genomic_DNA"/>
</dbReference>
<organism evidence="9 10">
    <name type="scientific">Rudanella paleaurantiibacter</name>
    <dbReference type="NCBI Taxonomy" id="2614655"/>
    <lineage>
        <taxon>Bacteria</taxon>
        <taxon>Pseudomonadati</taxon>
        <taxon>Bacteroidota</taxon>
        <taxon>Cytophagia</taxon>
        <taxon>Cytophagales</taxon>
        <taxon>Cytophagaceae</taxon>
        <taxon>Rudanella</taxon>
    </lineage>
</organism>
<accession>A0A7J5TW79</accession>
<keyword evidence="3 5" id="KW-0238">DNA-binding</keyword>
<dbReference type="GO" id="GO:0006310">
    <property type="term" value="P:DNA recombination"/>
    <property type="evidence" value="ECO:0007669"/>
    <property type="project" value="UniProtKB-KW"/>
</dbReference>